<accession>A0A6P1T0L1</accession>
<reference evidence="3 4" key="1">
    <citation type="submission" date="2019-12" db="EMBL/GenBank/DDBJ databases">
        <title>Complete genome sequence of Algicella marina strain 9Alg 56(T) isolated from the red alga Tichocarpus crinitus.</title>
        <authorList>
            <person name="Kim S.-G."/>
            <person name="Nedashkovskaya O.I."/>
        </authorList>
    </citation>
    <scope>NUCLEOTIDE SEQUENCE [LARGE SCALE GENOMIC DNA]</scope>
    <source>
        <strain evidence="3 4">9Alg 56</strain>
    </source>
</reference>
<keyword evidence="4" id="KW-1185">Reference proteome</keyword>
<evidence type="ECO:0000256" key="2">
    <source>
        <dbReference type="SAM" id="SignalP"/>
    </source>
</evidence>
<keyword evidence="2" id="KW-0732">Signal</keyword>
<feature type="chain" id="PRO_5026924939" evidence="2">
    <location>
        <begin position="22"/>
        <end position="87"/>
    </location>
</feature>
<dbReference type="AlphaFoldDB" id="A0A6P1T0L1"/>
<evidence type="ECO:0000256" key="1">
    <source>
        <dbReference type="SAM" id="MobiDB-lite"/>
    </source>
</evidence>
<evidence type="ECO:0000313" key="4">
    <source>
        <dbReference type="Proteomes" id="UP000464495"/>
    </source>
</evidence>
<gene>
    <name evidence="3" type="ORF">GO499_06260</name>
</gene>
<dbReference type="RefSeq" id="WP_161861395.1">
    <property type="nucleotide sequence ID" value="NZ_CP046620.1"/>
</dbReference>
<dbReference type="KEGG" id="amaq:GO499_06260"/>
<dbReference type="EMBL" id="CP046620">
    <property type="protein sequence ID" value="QHQ34829.1"/>
    <property type="molecule type" value="Genomic_DNA"/>
</dbReference>
<feature type="region of interest" description="Disordered" evidence="1">
    <location>
        <begin position="46"/>
        <end position="87"/>
    </location>
</feature>
<feature type="signal peptide" evidence="2">
    <location>
        <begin position="1"/>
        <end position="21"/>
    </location>
</feature>
<feature type="compositionally biased region" description="Polar residues" evidence="1">
    <location>
        <begin position="67"/>
        <end position="81"/>
    </location>
</feature>
<evidence type="ECO:0000313" key="3">
    <source>
        <dbReference type="EMBL" id="QHQ34829.1"/>
    </source>
</evidence>
<organism evidence="3 4">
    <name type="scientific">Algicella marina</name>
    <dbReference type="NCBI Taxonomy" id="2683284"/>
    <lineage>
        <taxon>Bacteria</taxon>
        <taxon>Pseudomonadati</taxon>
        <taxon>Pseudomonadota</taxon>
        <taxon>Alphaproteobacteria</taxon>
        <taxon>Rhodobacterales</taxon>
        <taxon>Paracoccaceae</taxon>
        <taxon>Algicella</taxon>
    </lineage>
</organism>
<dbReference type="Proteomes" id="UP000464495">
    <property type="component" value="Chromosome"/>
</dbReference>
<name>A0A6P1T0L1_9RHOB</name>
<sequence length="87" mass="8715">MKIPLLTIAVSLLAGVSPAITADTAALHPSGTRLQSPGFVQVTKMSRGGMNLRASAHAGGTGSSGSYTRPNPDSLGESNQVGIPGEV</sequence>
<proteinExistence type="predicted"/>
<protein>
    <submittedName>
        <fullName evidence="3">Uncharacterized protein</fullName>
    </submittedName>
</protein>